<reference evidence="1" key="1">
    <citation type="submission" date="2014-11" db="EMBL/GenBank/DDBJ databases">
        <authorList>
            <person name="Amaro Gonzalez C."/>
        </authorList>
    </citation>
    <scope>NUCLEOTIDE SEQUENCE</scope>
</reference>
<dbReference type="AlphaFoldDB" id="A0A0E9PGY3"/>
<reference evidence="1" key="2">
    <citation type="journal article" date="2015" name="Fish Shellfish Immunol.">
        <title>Early steps in the European eel (Anguilla anguilla)-Vibrio vulnificus interaction in the gills: Role of the RtxA13 toxin.</title>
        <authorList>
            <person name="Callol A."/>
            <person name="Pajuelo D."/>
            <person name="Ebbesson L."/>
            <person name="Teles M."/>
            <person name="MacKenzie S."/>
            <person name="Amaro C."/>
        </authorList>
    </citation>
    <scope>NUCLEOTIDE SEQUENCE</scope>
</reference>
<sequence length="45" mass="5170">MPQLCVYIESLHYSRIQKCGPAPVFLNAGISVLFFRKISEFSNKH</sequence>
<proteinExistence type="predicted"/>
<organism evidence="1">
    <name type="scientific">Anguilla anguilla</name>
    <name type="common">European freshwater eel</name>
    <name type="synonym">Muraena anguilla</name>
    <dbReference type="NCBI Taxonomy" id="7936"/>
    <lineage>
        <taxon>Eukaryota</taxon>
        <taxon>Metazoa</taxon>
        <taxon>Chordata</taxon>
        <taxon>Craniata</taxon>
        <taxon>Vertebrata</taxon>
        <taxon>Euteleostomi</taxon>
        <taxon>Actinopterygii</taxon>
        <taxon>Neopterygii</taxon>
        <taxon>Teleostei</taxon>
        <taxon>Anguilliformes</taxon>
        <taxon>Anguillidae</taxon>
        <taxon>Anguilla</taxon>
    </lineage>
</organism>
<dbReference type="EMBL" id="GBXM01105035">
    <property type="protein sequence ID" value="JAH03542.1"/>
    <property type="molecule type" value="Transcribed_RNA"/>
</dbReference>
<accession>A0A0E9PGY3</accession>
<protein>
    <submittedName>
        <fullName evidence="1">Uncharacterized protein</fullName>
    </submittedName>
</protein>
<name>A0A0E9PGY3_ANGAN</name>
<evidence type="ECO:0000313" key="1">
    <source>
        <dbReference type="EMBL" id="JAH03542.1"/>
    </source>
</evidence>